<dbReference type="AlphaFoldDB" id="A0AAE3D9Z5"/>
<evidence type="ECO:0000313" key="2">
    <source>
        <dbReference type="EMBL" id="MCC2120991.1"/>
    </source>
</evidence>
<sequence>MAKMQAAAQGGPVVDEAAMEEMRRLIFEAPIAELAESQGISIDEAVQLRVEKNLEAAEVPIEVTVRPIEKQGKTMGFASVNIGGMVVDDFRVIDGKNGVFLGTPSKPDPTSRTGYRSTARVMDRHLQERLDAAAAQGYTQAVEKLIARAEALRPAPIKEQMAKAAKEAAQENAAHPAPAKGKEARDDR</sequence>
<dbReference type="GO" id="GO:0030435">
    <property type="term" value="P:sporulation resulting in formation of a cellular spore"/>
    <property type="evidence" value="ECO:0007669"/>
    <property type="project" value="InterPro"/>
</dbReference>
<feature type="region of interest" description="Disordered" evidence="1">
    <location>
        <begin position="160"/>
        <end position="188"/>
    </location>
</feature>
<evidence type="ECO:0000256" key="1">
    <source>
        <dbReference type="SAM" id="MobiDB-lite"/>
    </source>
</evidence>
<comment type="caution">
    <text evidence="2">The sequence shown here is derived from an EMBL/GenBank/DDBJ whole genome shotgun (WGS) entry which is preliminary data.</text>
</comment>
<dbReference type="RefSeq" id="WP_227733833.1">
    <property type="nucleotide sequence ID" value="NZ_JAJEPV010000052.1"/>
</dbReference>
<dbReference type="Proteomes" id="UP001197795">
    <property type="component" value="Unassembled WGS sequence"/>
</dbReference>
<keyword evidence="3" id="KW-1185">Reference proteome</keyword>
<protein>
    <submittedName>
        <fullName evidence="2">SpoVG family protein</fullName>
    </submittedName>
</protein>
<reference evidence="2 3" key="1">
    <citation type="submission" date="2021-10" db="EMBL/GenBank/DDBJ databases">
        <title>Anaerobic single-cell dispensing facilitates the cultivation of human gut bacteria.</title>
        <authorList>
            <person name="Afrizal A."/>
        </authorList>
    </citation>
    <scope>NUCLEOTIDE SEQUENCE [LARGE SCALE GENOMIC DNA]</scope>
    <source>
        <strain evidence="2 3">CLA-AA-H273</strain>
    </source>
</reference>
<dbReference type="Pfam" id="PF04026">
    <property type="entry name" value="SpoVG"/>
    <property type="match status" value="1"/>
</dbReference>
<dbReference type="InterPro" id="IPR007170">
    <property type="entry name" value="SpoVG"/>
</dbReference>
<dbReference type="Gene3D" id="3.30.1120.40">
    <property type="entry name" value="Stage V sporulation protein G"/>
    <property type="match status" value="1"/>
</dbReference>
<feature type="compositionally biased region" description="Basic and acidic residues" evidence="1">
    <location>
        <begin position="160"/>
        <end position="169"/>
    </location>
</feature>
<accession>A0AAE3D9Z5</accession>
<gene>
    <name evidence="2" type="ORF">LKD75_15605</name>
</gene>
<feature type="compositionally biased region" description="Low complexity" evidence="1">
    <location>
        <begin position="170"/>
        <end position="179"/>
    </location>
</feature>
<dbReference type="InterPro" id="IPR036751">
    <property type="entry name" value="SpoVG_sf"/>
</dbReference>
<dbReference type="EMBL" id="JAJEPV010000052">
    <property type="protein sequence ID" value="MCC2120991.1"/>
    <property type="molecule type" value="Genomic_DNA"/>
</dbReference>
<dbReference type="SUPFAM" id="SSF160537">
    <property type="entry name" value="SpoVG-like"/>
    <property type="match status" value="1"/>
</dbReference>
<evidence type="ECO:0000313" key="3">
    <source>
        <dbReference type="Proteomes" id="UP001197795"/>
    </source>
</evidence>
<name>A0AAE3D9Z5_9FIRM</name>
<proteinExistence type="predicted"/>
<organism evidence="2 3">
    <name type="scientific">Waltera acetigignens</name>
    <dbReference type="NCBI Taxonomy" id="2981769"/>
    <lineage>
        <taxon>Bacteria</taxon>
        <taxon>Bacillati</taxon>
        <taxon>Bacillota</taxon>
        <taxon>Clostridia</taxon>
        <taxon>Lachnospirales</taxon>
        <taxon>Lachnospiraceae</taxon>
        <taxon>Waltera</taxon>
    </lineage>
</organism>